<gene>
    <name evidence="1" type="ORF">ACFPOD_03920</name>
</gene>
<protein>
    <submittedName>
        <fullName evidence="1">Pentapeptide repeat-containing protein</fullName>
    </submittedName>
</protein>
<dbReference type="Pfam" id="PF13576">
    <property type="entry name" value="Pentapeptide_3"/>
    <property type="match status" value="1"/>
</dbReference>
<dbReference type="EMBL" id="JBHSNB010000001">
    <property type="protein sequence ID" value="MFC5584246.1"/>
    <property type="molecule type" value="Genomic_DNA"/>
</dbReference>
<evidence type="ECO:0000313" key="2">
    <source>
        <dbReference type="Proteomes" id="UP001596107"/>
    </source>
</evidence>
<keyword evidence="2" id="KW-1185">Reference proteome</keyword>
<dbReference type="Gene3D" id="2.160.20.80">
    <property type="entry name" value="E3 ubiquitin-protein ligase SopA"/>
    <property type="match status" value="1"/>
</dbReference>
<name>A0ABW0T4C7_9HYPH</name>
<dbReference type="InterPro" id="IPR001646">
    <property type="entry name" value="5peptide_repeat"/>
</dbReference>
<proteinExistence type="predicted"/>
<dbReference type="RefSeq" id="WP_223019944.1">
    <property type="nucleotide sequence ID" value="NZ_CP078143.1"/>
</dbReference>
<comment type="caution">
    <text evidence="1">The sequence shown here is derived from an EMBL/GenBank/DDBJ whole genome shotgun (WGS) entry which is preliminary data.</text>
</comment>
<accession>A0ABW0T4C7</accession>
<evidence type="ECO:0000313" key="1">
    <source>
        <dbReference type="EMBL" id="MFC5584246.1"/>
    </source>
</evidence>
<reference evidence="2" key="1">
    <citation type="journal article" date="2019" name="Int. J. Syst. Evol. Microbiol.">
        <title>The Global Catalogue of Microorganisms (GCM) 10K type strain sequencing project: providing services to taxonomists for standard genome sequencing and annotation.</title>
        <authorList>
            <consortium name="The Broad Institute Genomics Platform"/>
            <consortium name="The Broad Institute Genome Sequencing Center for Infectious Disease"/>
            <person name="Wu L."/>
            <person name="Ma J."/>
        </authorList>
    </citation>
    <scope>NUCLEOTIDE SEQUENCE [LARGE SCALE GENOMIC DNA]</scope>
    <source>
        <strain evidence="2">JCM 3366</strain>
    </source>
</reference>
<sequence length="199" mass="21933">MKASDIRALICTPWRHGDCVDLSGVVCEGPLDIAGCEVTGVNFTGALFSDGFDATGARFRGVSWFSHGHFGKEARFVEAVFTNDARFDQATFSGETSFEGAEFRGIARFDRSDFVAGANFSSVACYGNFSLHGVWMRKQARFQGAEWLGGLWCEAAQLPDDVDFADTQVHGRLWLRHAVAGNRRLRSSAFPLSYGYTYN</sequence>
<organism evidence="1 2">
    <name type="scientific">Nitratireductor kimnyeongensis</name>
    <dbReference type="NCBI Taxonomy" id="430679"/>
    <lineage>
        <taxon>Bacteria</taxon>
        <taxon>Pseudomonadati</taxon>
        <taxon>Pseudomonadota</taxon>
        <taxon>Alphaproteobacteria</taxon>
        <taxon>Hyphomicrobiales</taxon>
        <taxon>Phyllobacteriaceae</taxon>
        <taxon>Nitratireductor</taxon>
    </lineage>
</organism>
<dbReference type="Proteomes" id="UP001596107">
    <property type="component" value="Unassembled WGS sequence"/>
</dbReference>